<dbReference type="PROSITE" id="PS51186">
    <property type="entry name" value="GNAT"/>
    <property type="match status" value="1"/>
</dbReference>
<evidence type="ECO:0000256" key="2">
    <source>
        <dbReference type="ARBA" id="ARBA00023315"/>
    </source>
</evidence>
<comment type="caution">
    <text evidence="4">The sequence shown here is derived from an EMBL/GenBank/DDBJ whole genome shotgun (WGS) entry which is preliminary data.</text>
</comment>
<dbReference type="Proteomes" id="UP000632222">
    <property type="component" value="Unassembled WGS sequence"/>
</dbReference>
<evidence type="ECO:0000313" key="4">
    <source>
        <dbReference type="EMBL" id="GGJ21982.1"/>
    </source>
</evidence>
<dbReference type="Pfam" id="PF00583">
    <property type="entry name" value="Acetyltransf_1"/>
    <property type="match status" value="1"/>
</dbReference>
<gene>
    <name evidence="4" type="ORF">GCM10008938_05330</name>
</gene>
<evidence type="ECO:0000256" key="1">
    <source>
        <dbReference type="ARBA" id="ARBA00022679"/>
    </source>
</evidence>
<sequence length="159" mass="17892">MLTITSADPMGPEANLLIAELGADLMARYPQEDGTGGMTMDEFYAPRHEFLLACWEGEPASCCGIRPYPYAEQTHSETHIAEIKRMYTRTHHRGKGIAVQVMQELEAFARKEGYSVIRLETGVRQPEAIGLYKKMGFAVIPPYAHYVHDPESVCMEKQL</sequence>
<reference evidence="5" key="1">
    <citation type="journal article" date="2019" name="Int. J. Syst. Evol. Microbiol.">
        <title>The Global Catalogue of Microorganisms (GCM) 10K type strain sequencing project: providing services to taxonomists for standard genome sequencing and annotation.</title>
        <authorList>
            <consortium name="The Broad Institute Genomics Platform"/>
            <consortium name="The Broad Institute Genome Sequencing Center for Infectious Disease"/>
            <person name="Wu L."/>
            <person name="Ma J."/>
        </authorList>
    </citation>
    <scope>NUCLEOTIDE SEQUENCE [LARGE SCALE GENOMIC DNA]</scope>
    <source>
        <strain evidence="5">JCM 14370</strain>
    </source>
</reference>
<dbReference type="SUPFAM" id="SSF55729">
    <property type="entry name" value="Acyl-CoA N-acyltransferases (Nat)"/>
    <property type="match status" value="1"/>
</dbReference>
<dbReference type="CDD" id="cd04301">
    <property type="entry name" value="NAT_SF"/>
    <property type="match status" value="1"/>
</dbReference>
<dbReference type="EMBL" id="BMOD01000001">
    <property type="protein sequence ID" value="GGJ21982.1"/>
    <property type="molecule type" value="Genomic_DNA"/>
</dbReference>
<dbReference type="InterPro" id="IPR016181">
    <property type="entry name" value="Acyl_CoA_acyltransferase"/>
</dbReference>
<keyword evidence="5" id="KW-1185">Reference proteome</keyword>
<dbReference type="InterPro" id="IPR050832">
    <property type="entry name" value="Bact_Acetyltransf"/>
</dbReference>
<keyword evidence="1" id="KW-0808">Transferase</keyword>
<evidence type="ECO:0000259" key="3">
    <source>
        <dbReference type="PROSITE" id="PS51186"/>
    </source>
</evidence>
<keyword evidence="2" id="KW-0012">Acyltransferase</keyword>
<protein>
    <submittedName>
        <fullName evidence="4">N-acetyltransferase</fullName>
    </submittedName>
</protein>
<name>A0ABQ2CV09_9DEIO</name>
<feature type="domain" description="N-acetyltransferase" evidence="3">
    <location>
        <begin position="2"/>
        <end position="159"/>
    </location>
</feature>
<organism evidence="4 5">
    <name type="scientific">Deinococcus roseus</name>
    <dbReference type="NCBI Taxonomy" id="392414"/>
    <lineage>
        <taxon>Bacteria</taxon>
        <taxon>Thermotogati</taxon>
        <taxon>Deinococcota</taxon>
        <taxon>Deinococci</taxon>
        <taxon>Deinococcales</taxon>
        <taxon>Deinococcaceae</taxon>
        <taxon>Deinococcus</taxon>
    </lineage>
</organism>
<evidence type="ECO:0000313" key="5">
    <source>
        <dbReference type="Proteomes" id="UP000632222"/>
    </source>
</evidence>
<dbReference type="Gene3D" id="3.40.630.30">
    <property type="match status" value="1"/>
</dbReference>
<dbReference type="RefSeq" id="WP_229684615.1">
    <property type="nucleotide sequence ID" value="NZ_BMOD01000001.1"/>
</dbReference>
<dbReference type="PANTHER" id="PTHR43877:SF2">
    <property type="entry name" value="AMINOALKYLPHOSPHONATE N-ACETYLTRANSFERASE-RELATED"/>
    <property type="match status" value="1"/>
</dbReference>
<dbReference type="InterPro" id="IPR000182">
    <property type="entry name" value="GNAT_dom"/>
</dbReference>
<dbReference type="PANTHER" id="PTHR43877">
    <property type="entry name" value="AMINOALKYLPHOSPHONATE N-ACETYLTRANSFERASE-RELATED-RELATED"/>
    <property type="match status" value="1"/>
</dbReference>
<proteinExistence type="predicted"/>
<accession>A0ABQ2CV09</accession>